<accession>A0A6J7HCC9</accession>
<dbReference type="SUPFAM" id="SSF50969">
    <property type="entry name" value="YVTN repeat-like/Quinoprotein amine dehydrogenase"/>
    <property type="match status" value="1"/>
</dbReference>
<dbReference type="InterPro" id="IPR011044">
    <property type="entry name" value="Quino_amine_DH_bsu"/>
</dbReference>
<dbReference type="EMBL" id="CAFBMW010000001">
    <property type="protein sequence ID" value="CAB4913399.1"/>
    <property type="molecule type" value="Genomic_DNA"/>
</dbReference>
<organism evidence="1">
    <name type="scientific">freshwater metagenome</name>
    <dbReference type="NCBI Taxonomy" id="449393"/>
    <lineage>
        <taxon>unclassified sequences</taxon>
        <taxon>metagenomes</taxon>
        <taxon>ecological metagenomes</taxon>
    </lineage>
</organism>
<sequence length="449" mass="47616">MRTIVRGGACLVATALCAGLGVSAAEARSAQDDRAGNVAPVNRVADTVLRKGRYDYQRQNWRIREADGLPAWLRLRDGHLSGTAPRLGRWRIELEERGVRKQRGEVRRTTLVLKVVTQRAVHGTVLVTRGIDGRPADGGSGNVTVSGDGSTVVFSSSATNLVADTLQPDVSRLHVWDAATGRVSLLHPEGWAQVEGVSRDGRRVLLDLTAGLFLLDRADGSLTQVAERAVGAALTEDGGRVLYQDRFYELASPAPRLVEWTAAGATRTVVPDMQTRTFAGMSGDARHVLLVDYDRSTLLDTVTGSIRDLGRLGTEFGGNNRADVSDDGRLVSLVGTGLPGGSGHGGDPVGGVHDAVLGTSRGPSRGNLGAAITPDGGHYTVATSRRPLRLVDTATGVRTSPFTARPSGQEGGVSLSDDASRVAYSSDGHDLLRGTRRGVANVYVWVRPR</sequence>
<dbReference type="InterPro" id="IPR011042">
    <property type="entry name" value="6-blade_b-propeller_TolB-like"/>
</dbReference>
<reference evidence="1" key="1">
    <citation type="submission" date="2020-05" db="EMBL/GenBank/DDBJ databases">
        <authorList>
            <person name="Chiriac C."/>
            <person name="Salcher M."/>
            <person name="Ghai R."/>
            <person name="Kavagutti S V."/>
        </authorList>
    </citation>
    <scope>NUCLEOTIDE SEQUENCE</scope>
</reference>
<protein>
    <submittedName>
        <fullName evidence="1">Unannotated protein</fullName>
    </submittedName>
</protein>
<name>A0A6J7HCC9_9ZZZZ</name>
<dbReference type="Gene3D" id="2.120.10.30">
    <property type="entry name" value="TolB, C-terminal domain"/>
    <property type="match status" value="1"/>
</dbReference>
<gene>
    <name evidence="1" type="ORF">UFOPK3662_00143</name>
</gene>
<evidence type="ECO:0000313" key="1">
    <source>
        <dbReference type="EMBL" id="CAB4913399.1"/>
    </source>
</evidence>
<dbReference type="AlphaFoldDB" id="A0A6J7HCC9"/>
<proteinExistence type="predicted"/>